<gene>
    <name evidence="8" type="primary">bglX</name>
    <name evidence="8" type="ORF">H7F49_02030</name>
</gene>
<dbReference type="Pfam" id="PF14310">
    <property type="entry name" value="Fn3-like"/>
    <property type="match status" value="1"/>
</dbReference>
<dbReference type="SUPFAM" id="SSF51445">
    <property type="entry name" value="(Trans)glycosidases"/>
    <property type="match status" value="1"/>
</dbReference>
<dbReference type="Gene3D" id="3.20.20.300">
    <property type="entry name" value="Glycoside hydrolase, family 3, N-terminal domain"/>
    <property type="match status" value="1"/>
</dbReference>
<dbReference type="FunFam" id="3.20.20.300:FF:000005">
    <property type="entry name" value="Periplasmic beta-glucosidase"/>
    <property type="match status" value="1"/>
</dbReference>
<comment type="caution">
    <text evidence="8">The sequence shown here is derived from an EMBL/GenBank/DDBJ whole genome shotgun (WGS) entry which is preliminary data.</text>
</comment>
<evidence type="ECO:0000256" key="3">
    <source>
        <dbReference type="ARBA" id="ARBA00031448"/>
    </source>
</evidence>
<dbReference type="NCBIfam" id="NF011678">
    <property type="entry name" value="PRK15098.1"/>
    <property type="match status" value="1"/>
</dbReference>
<keyword evidence="9" id="KW-1185">Reference proteome</keyword>
<keyword evidence="6" id="KW-0732">Signal</keyword>
<dbReference type="Pfam" id="PF01915">
    <property type="entry name" value="Glyco_hydro_3_C"/>
    <property type="match status" value="1"/>
</dbReference>
<dbReference type="GO" id="GO:0005975">
    <property type="term" value="P:carbohydrate metabolic process"/>
    <property type="evidence" value="ECO:0007669"/>
    <property type="project" value="InterPro"/>
</dbReference>
<accession>A0A7X1KAU0</accession>
<proteinExistence type="inferred from homology"/>
<feature type="signal peptide" evidence="6">
    <location>
        <begin position="1"/>
        <end position="25"/>
    </location>
</feature>
<dbReference type="InterPro" id="IPR050288">
    <property type="entry name" value="Cellulose_deg_GH3"/>
</dbReference>
<dbReference type="InterPro" id="IPR013783">
    <property type="entry name" value="Ig-like_fold"/>
</dbReference>
<dbReference type="PANTHER" id="PTHR42715:SF10">
    <property type="entry name" value="BETA-GLUCOSIDASE"/>
    <property type="match status" value="1"/>
</dbReference>
<dbReference type="InterPro" id="IPR026891">
    <property type="entry name" value="Fn3-like"/>
</dbReference>
<dbReference type="RefSeq" id="WP_185681871.1">
    <property type="nucleotide sequence ID" value="NZ_JACLAU010000001.1"/>
</dbReference>
<dbReference type="EMBL" id="JACLAU010000001">
    <property type="protein sequence ID" value="MBC2650480.1"/>
    <property type="molecule type" value="Genomic_DNA"/>
</dbReference>
<organism evidence="8 9">
    <name type="scientific">Novosphingobium aerophilum</name>
    <dbReference type="NCBI Taxonomy" id="2839843"/>
    <lineage>
        <taxon>Bacteria</taxon>
        <taxon>Pseudomonadati</taxon>
        <taxon>Pseudomonadota</taxon>
        <taxon>Alphaproteobacteria</taxon>
        <taxon>Sphingomonadales</taxon>
        <taxon>Sphingomonadaceae</taxon>
        <taxon>Novosphingobium</taxon>
    </lineage>
</organism>
<evidence type="ECO:0000313" key="8">
    <source>
        <dbReference type="EMBL" id="MBC2650480.1"/>
    </source>
</evidence>
<dbReference type="Gene3D" id="3.40.50.1700">
    <property type="entry name" value="Glycoside hydrolase family 3 C-terminal domain"/>
    <property type="match status" value="1"/>
</dbReference>
<evidence type="ECO:0000256" key="1">
    <source>
        <dbReference type="ARBA" id="ARBA00005336"/>
    </source>
</evidence>
<dbReference type="InterPro" id="IPR017853">
    <property type="entry name" value="GH"/>
</dbReference>
<evidence type="ECO:0000259" key="7">
    <source>
        <dbReference type="SMART" id="SM01217"/>
    </source>
</evidence>
<dbReference type="PANTHER" id="PTHR42715">
    <property type="entry name" value="BETA-GLUCOSIDASE"/>
    <property type="match status" value="1"/>
</dbReference>
<reference evidence="8 9" key="1">
    <citation type="submission" date="2020-08" db="EMBL/GenBank/DDBJ databases">
        <title>The genome sequence of Novosphingobium flavum 4Y4.</title>
        <authorList>
            <person name="Liu Y."/>
        </authorList>
    </citation>
    <scope>NUCLEOTIDE SEQUENCE [LARGE SCALE GENOMIC DNA]</scope>
    <source>
        <strain evidence="8 9">4Y4</strain>
    </source>
</reference>
<keyword evidence="2 8" id="KW-0378">Hydrolase</keyword>
<dbReference type="AlphaFoldDB" id="A0A7X1KAU0"/>
<dbReference type="InterPro" id="IPR036962">
    <property type="entry name" value="Glyco_hydro_3_N_sf"/>
</dbReference>
<dbReference type="FunFam" id="2.60.40.10:FF:000495">
    <property type="entry name" value="Periplasmic beta-glucosidase"/>
    <property type="match status" value="1"/>
</dbReference>
<evidence type="ECO:0000256" key="4">
    <source>
        <dbReference type="ARBA" id="ARBA00032194"/>
    </source>
</evidence>
<dbReference type="Gene3D" id="2.60.40.10">
    <property type="entry name" value="Immunoglobulins"/>
    <property type="match status" value="1"/>
</dbReference>
<dbReference type="SUPFAM" id="SSF52279">
    <property type="entry name" value="Beta-D-glucan exohydrolase, C-terminal domain"/>
    <property type="match status" value="1"/>
</dbReference>
<evidence type="ECO:0000256" key="2">
    <source>
        <dbReference type="ARBA" id="ARBA00022801"/>
    </source>
</evidence>
<name>A0A7X1KAU0_9SPHN</name>
<dbReference type="SMART" id="SM01217">
    <property type="entry name" value="Fn3_like"/>
    <property type="match status" value="1"/>
</dbReference>
<protein>
    <recommendedName>
        <fullName evidence="5">Beta-D-glucoside glucohydrolase</fullName>
    </recommendedName>
    <alternativeName>
        <fullName evidence="3">Cellobiase</fullName>
    </alternativeName>
    <alternativeName>
        <fullName evidence="4">Gentiobiase</fullName>
    </alternativeName>
</protein>
<feature type="domain" description="Fibronectin type III-like" evidence="7">
    <location>
        <begin position="681"/>
        <end position="751"/>
    </location>
</feature>
<dbReference type="InterPro" id="IPR036881">
    <property type="entry name" value="Glyco_hydro_3_C_sf"/>
</dbReference>
<evidence type="ECO:0000313" key="9">
    <source>
        <dbReference type="Proteomes" id="UP000520156"/>
    </source>
</evidence>
<dbReference type="InterPro" id="IPR001764">
    <property type="entry name" value="Glyco_hydro_3_N"/>
</dbReference>
<dbReference type="InterPro" id="IPR002772">
    <property type="entry name" value="Glyco_hydro_3_C"/>
</dbReference>
<dbReference type="GO" id="GO:0008422">
    <property type="term" value="F:beta-glucosidase activity"/>
    <property type="evidence" value="ECO:0007669"/>
    <property type="project" value="UniProtKB-ARBA"/>
</dbReference>
<keyword evidence="8" id="KW-0326">Glycosidase</keyword>
<dbReference type="PRINTS" id="PR00133">
    <property type="entry name" value="GLHYDRLASE3"/>
</dbReference>
<comment type="similarity">
    <text evidence="1">Belongs to the glycosyl hydrolase 3 family.</text>
</comment>
<dbReference type="Pfam" id="PF00933">
    <property type="entry name" value="Glyco_hydro_3"/>
    <property type="match status" value="1"/>
</dbReference>
<feature type="chain" id="PRO_5031474200" description="Beta-D-glucoside glucohydrolase" evidence="6">
    <location>
        <begin position="26"/>
        <end position="763"/>
    </location>
</feature>
<sequence>MGLIKDFATSLVLGLAIATASGAGAQTAPPPSDATVDARVDALLGQMTPEEKAGQLSQYFYFTQSPRLATAIERQMAAGQVGAVLFTTDPRLVNRAQRIAIEQSRLKIPLLFGFDVVHGFRTIFPAPIGMAASWDPALVERSQAIAAREARAAGMHWAFGPMVDITLDPRWGRVFEGAGEDPFLGAAMAAAQVRGFQGPYIGAPGHIIAGPKHFAGYGAAMGGRDYDEAEISDSQLHNLYLPPFKAAVEAGAGNIMAAYMALNGVPAAANRWLLTDVLRKEWGFKGWVVSDSGAVASLVTHGVARDDADAALKAFRAGTNMEMIPPGQSATMPAVAAAVTAGTLPVAQLDAAVRPILAAKIRLGLFEQPYVDEARADAVMNDPAHRVAARIAAERSAVLLRNDGAVLPLDRTRLRSLAVIGPLADAARDIMGSWVFDLNHPQARSVLAGIRAKVGPGVRVDHVEGVRIPPRLHPSPMAALERNKPAPPPLDETAGIARAVELARQADAAVLVLGETQEMSGEMASRATFDLPGRQRELLDAVTATGKPVIVVLMTVRPLTIHDSKAPAILDVWYPGSEGAEAVANLLFGDATPGGKLPYTWVRSAAQLPMTYARLPSHDPAKADQRYQEASNAPAWPFGFGLSYTTFAYSRLTVLTPKVRPGEPVSVTVDLTNTGSRPGEEVAQLYLHQRLGEASRPVRQLKGFQRVALKPGETRTLRFTIAPADLRYWNAAQRDWVAEASPFDLWIGGSSAAELGGSFAVAP</sequence>
<evidence type="ECO:0000256" key="6">
    <source>
        <dbReference type="SAM" id="SignalP"/>
    </source>
</evidence>
<dbReference type="Proteomes" id="UP000520156">
    <property type="component" value="Unassembled WGS sequence"/>
</dbReference>
<evidence type="ECO:0000256" key="5">
    <source>
        <dbReference type="ARBA" id="ARBA00032594"/>
    </source>
</evidence>